<dbReference type="InterPro" id="IPR007110">
    <property type="entry name" value="Ig-like_dom"/>
</dbReference>
<dbReference type="InterPro" id="IPR036179">
    <property type="entry name" value="Ig-like_dom_sf"/>
</dbReference>
<dbReference type="STRING" id="8496.A0A151P9K6"/>
<dbReference type="PANTHER" id="PTHR10441">
    <property type="entry name" value="CD8 ALPHA CHAIN"/>
    <property type="match status" value="1"/>
</dbReference>
<protein>
    <recommendedName>
        <fullName evidence="2">T-cell surface glycoprotein CD8 alpha chain</fullName>
    </recommendedName>
</protein>
<evidence type="ECO:0000256" key="4">
    <source>
        <dbReference type="ARBA" id="ARBA00022692"/>
    </source>
</evidence>
<dbReference type="PANTHER" id="PTHR10441:SF2">
    <property type="entry name" value="T-CELL SURFACE GLYCOPROTEIN CD8 ALPHA CHAIN"/>
    <property type="match status" value="1"/>
</dbReference>
<evidence type="ECO:0000256" key="8">
    <source>
        <dbReference type="ARBA" id="ARBA00023130"/>
    </source>
</evidence>
<evidence type="ECO:0000256" key="12">
    <source>
        <dbReference type="ARBA" id="ARBA00023180"/>
    </source>
</evidence>
<keyword evidence="9" id="KW-0472">Membrane</keyword>
<evidence type="ECO:0000256" key="14">
    <source>
        <dbReference type="ARBA" id="ARBA00023319"/>
    </source>
</evidence>
<evidence type="ECO:0000256" key="5">
    <source>
        <dbReference type="ARBA" id="ARBA00022729"/>
    </source>
</evidence>
<evidence type="ECO:0000256" key="1">
    <source>
        <dbReference type="ARBA" id="ARBA00004251"/>
    </source>
</evidence>
<dbReference type="InterPro" id="IPR015468">
    <property type="entry name" value="CD8_asu"/>
</dbReference>
<keyword evidence="5 15" id="KW-0732">Signal</keyword>
<reference evidence="17 18" key="1">
    <citation type="journal article" date="2012" name="Genome Biol.">
        <title>Sequencing three crocodilian genomes to illuminate the evolution of archosaurs and amniotes.</title>
        <authorList>
            <person name="St John J.A."/>
            <person name="Braun E.L."/>
            <person name="Isberg S.R."/>
            <person name="Miles L.G."/>
            <person name="Chong A.Y."/>
            <person name="Gongora J."/>
            <person name="Dalzell P."/>
            <person name="Moran C."/>
            <person name="Bed'hom B."/>
            <person name="Abzhanov A."/>
            <person name="Burgess S.C."/>
            <person name="Cooksey A.M."/>
            <person name="Castoe T.A."/>
            <person name="Crawford N.G."/>
            <person name="Densmore L.D."/>
            <person name="Drew J.C."/>
            <person name="Edwards S.V."/>
            <person name="Faircloth B.C."/>
            <person name="Fujita M.K."/>
            <person name="Greenwold M.J."/>
            <person name="Hoffmann F.G."/>
            <person name="Howard J.M."/>
            <person name="Iguchi T."/>
            <person name="Janes D.E."/>
            <person name="Khan S.Y."/>
            <person name="Kohno S."/>
            <person name="de Koning A.J."/>
            <person name="Lance S.L."/>
            <person name="McCarthy F.M."/>
            <person name="McCormack J.E."/>
            <person name="Merchant M.E."/>
            <person name="Peterson D.G."/>
            <person name="Pollock D.D."/>
            <person name="Pourmand N."/>
            <person name="Raney B.J."/>
            <person name="Roessler K.A."/>
            <person name="Sanford J.R."/>
            <person name="Sawyer R.H."/>
            <person name="Schmidt C.J."/>
            <person name="Triplett E.W."/>
            <person name="Tuberville T.D."/>
            <person name="Venegas-Anaya M."/>
            <person name="Howard J.T."/>
            <person name="Jarvis E.D."/>
            <person name="Guillette L.J.Jr."/>
            <person name="Glenn T.C."/>
            <person name="Green R.E."/>
            <person name="Ray D.A."/>
        </authorList>
    </citation>
    <scope>NUCLEOTIDE SEQUENCE [LARGE SCALE GENOMIC DNA]</scope>
    <source>
        <strain evidence="17">KSC_2009_1</strain>
    </source>
</reference>
<dbReference type="Pfam" id="PF07686">
    <property type="entry name" value="V-set"/>
    <property type="match status" value="1"/>
</dbReference>
<name>A0A151P9K6_ALLMI</name>
<evidence type="ECO:0000256" key="10">
    <source>
        <dbReference type="ARBA" id="ARBA00023139"/>
    </source>
</evidence>
<dbReference type="InterPro" id="IPR003599">
    <property type="entry name" value="Ig_sub"/>
</dbReference>
<keyword evidence="7" id="KW-1133">Transmembrane helix</keyword>
<evidence type="ECO:0000256" key="3">
    <source>
        <dbReference type="ARBA" id="ARBA00022475"/>
    </source>
</evidence>
<keyword evidence="4" id="KW-0812">Transmembrane</keyword>
<dbReference type="Gene3D" id="2.60.40.10">
    <property type="entry name" value="Immunoglobulins"/>
    <property type="match status" value="1"/>
</dbReference>
<gene>
    <name evidence="17" type="primary">CD8A</name>
    <name evidence="17" type="ORF">Y1Q_0021295</name>
</gene>
<keyword evidence="3" id="KW-1003">Cell membrane</keyword>
<dbReference type="InterPro" id="IPR013783">
    <property type="entry name" value="Ig-like_fold"/>
</dbReference>
<dbReference type="GO" id="GO:0002456">
    <property type="term" value="P:T cell mediated immunity"/>
    <property type="evidence" value="ECO:0007669"/>
    <property type="project" value="TreeGrafter"/>
</dbReference>
<dbReference type="AlphaFoldDB" id="A0A151P9K6"/>
<dbReference type="EMBL" id="AKHW03000533">
    <property type="protein sequence ID" value="KYO45599.1"/>
    <property type="molecule type" value="Genomic_DNA"/>
</dbReference>
<keyword evidence="12" id="KW-0325">Glycoprotein</keyword>
<evidence type="ECO:0000256" key="7">
    <source>
        <dbReference type="ARBA" id="ARBA00022989"/>
    </source>
</evidence>
<dbReference type="GO" id="GO:0007166">
    <property type="term" value="P:cell surface receptor signaling pathway"/>
    <property type="evidence" value="ECO:0007669"/>
    <property type="project" value="TreeGrafter"/>
</dbReference>
<dbReference type="SUPFAM" id="SSF48726">
    <property type="entry name" value="Immunoglobulin"/>
    <property type="match status" value="1"/>
</dbReference>
<evidence type="ECO:0000313" key="17">
    <source>
        <dbReference type="EMBL" id="KYO45599.1"/>
    </source>
</evidence>
<keyword evidence="18" id="KW-1185">Reference proteome</keyword>
<comment type="subcellular location">
    <subcellularLocation>
        <location evidence="1">Cell membrane</location>
        <topology evidence="1">Single-pass type I membrane protein</topology>
    </subcellularLocation>
</comment>
<evidence type="ECO:0000256" key="9">
    <source>
        <dbReference type="ARBA" id="ARBA00023136"/>
    </source>
</evidence>
<accession>A0A151P9K6</accession>
<dbReference type="Proteomes" id="UP000050525">
    <property type="component" value="Unassembled WGS sequence"/>
</dbReference>
<evidence type="ECO:0000313" key="18">
    <source>
        <dbReference type="Proteomes" id="UP000050525"/>
    </source>
</evidence>
<evidence type="ECO:0000256" key="11">
    <source>
        <dbReference type="ARBA" id="ARBA00023157"/>
    </source>
</evidence>
<keyword evidence="6" id="KW-0391">Immunity</keyword>
<dbReference type="InterPro" id="IPR013106">
    <property type="entry name" value="Ig_V-set"/>
</dbReference>
<evidence type="ECO:0000256" key="13">
    <source>
        <dbReference type="ARBA" id="ARBA00023288"/>
    </source>
</evidence>
<keyword evidence="13" id="KW-0449">Lipoprotein</keyword>
<feature type="domain" description="Ig-like" evidence="16">
    <location>
        <begin position="20"/>
        <end position="125"/>
    </location>
</feature>
<keyword evidence="11" id="KW-1015">Disulfide bond</keyword>
<feature type="signal peptide" evidence="15">
    <location>
        <begin position="1"/>
        <end position="20"/>
    </location>
</feature>
<keyword evidence="14" id="KW-0393">Immunoglobulin domain</keyword>
<feature type="chain" id="PRO_5007586822" description="T-cell surface glycoprotein CD8 alpha chain" evidence="15">
    <location>
        <begin position="21"/>
        <end position="148"/>
    </location>
</feature>
<keyword evidence="10" id="KW-0564">Palmitate</keyword>
<sequence length="148" mass="16644">MARSLFLLFLLSLCHCKCQGQIQVKLLSNRPMKPGDSVELECVITDSSLSDSGVSWMHKGKDSVLRFIMFISSISRVTHASNKDKARYVGSKKPSTYGLTVKPFQEQDQGEYYCIVNRNQMLHFSSGQQVFLPGQHQPLPSVPCQLHP</sequence>
<organism evidence="17 18">
    <name type="scientific">Alligator mississippiensis</name>
    <name type="common">American alligator</name>
    <dbReference type="NCBI Taxonomy" id="8496"/>
    <lineage>
        <taxon>Eukaryota</taxon>
        <taxon>Metazoa</taxon>
        <taxon>Chordata</taxon>
        <taxon>Craniata</taxon>
        <taxon>Vertebrata</taxon>
        <taxon>Euteleostomi</taxon>
        <taxon>Archelosauria</taxon>
        <taxon>Archosauria</taxon>
        <taxon>Crocodylia</taxon>
        <taxon>Alligatoridae</taxon>
        <taxon>Alligatorinae</taxon>
        <taxon>Alligator</taxon>
    </lineage>
</organism>
<evidence type="ECO:0000256" key="6">
    <source>
        <dbReference type="ARBA" id="ARBA00022859"/>
    </source>
</evidence>
<evidence type="ECO:0000256" key="15">
    <source>
        <dbReference type="SAM" id="SignalP"/>
    </source>
</evidence>
<dbReference type="SMART" id="SM00406">
    <property type="entry name" value="IGv"/>
    <property type="match status" value="1"/>
</dbReference>
<dbReference type="GO" id="GO:0009897">
    <property type="term" value="C:external side of plasma membrane"/>
    <property type="evidence" value="ECO:0007669"/>
    <property type="project" value="TreeGrafter"/>
</dbReference>
<dbReference type="SMART" id="SM00409">
    <property type="entry name" value="IG"/>
    <property type="match status" value="1"/>
</dbReference>
<evidence type="ECO:0000259" key="16">
    <source>
        <dbReference type="PROSITE" id="PS50835"/>
    </source>
</evidence>
<dbReference type="PROSITE" id="PS50835">
    <property type="entry name" value="IG_LIKE"/>
    <property type="match status" value="1"/>
</dbReference>
<dbReference type="eggNOG" id="ENOG502SAZN">
    <property type="taxonomic scope" value="Eukaryota"/>
</dbReference>
<proteinExistence type="predicted"/>
<comment type="caution">
    <text evidence="17">The sequence shown here is derived from an EMBL/GenBank/DDBJ whole genome shotgun (WGS) entry which is preliminary data.</text>
</comment>
<dbReference type="GO" id="GO:0045065">
    <property type="term" value="P:cytotoxic T cell differentiation"/>
    <property type="evidence" value="ECO:0007669"/>
    <property type="project" value="TreeGrafter"/>
</dbReference>
<evidence type="ECO:0000256" key="2">
    <source>
        <dbReference type="ARBA" id="ARBA00021525"/>
    </source>
</evidence>
<keyword evidence="8" id="KW-1064">Adaptive immunity</keyword>